<evidence type="ECO:0000313" key="3">
    <source>
        <dbReference type="Proteomes" id="UP001500466"/>
    </source>
</evidence>
<keyword evidence="3" id="KW-1185">Reference proteome</keyword>
<comment type="caution">
    <text evidence="2">The sequence shown here is derived from an EMBL/GenBank/DDBJ whole genome shotgun (WGS) entry which is preliminary data.</text>
</comment>
<gene>
    <name evidence="2" type="ORF">GCM10023205_73770</name>
</gene>
<proteinExistence type="predicted"/>
<dbReference type="EMBL" id="BAABHS010000042">
    <property type="protein sequence ID" value="GAA4991129.1"/>
    <property type="molecule type" value="Genomic_DNA"/>
</dbReference>
<reference evidence="3" key="1">
    <citation type="journal article" date="2019" name="Int. J. Syst. Evol. Microbiol.">
        <title>The Global Catalogue of Microorganisms (GCM) 10K type strain sequencing project: providing services to taxonomists for standard genome sequencing and annotation.</title>
        <authorList>
            <consortium name="The Broad Institute Genomics Platform"/>
            <consortium name="The Broad Institute Genome Sequencing Center for Infectious Disease"/>
            <person name="Wu L."/>
            <person name="Ma J."/>
        </authorList>
    </citation>
    <scope>NUCLEOTIDE SEQUENCE [LARGE SCALE GENOMIC DNA]</scope>
    <source>
        <strain evidence="3">JCM 17986</strain>
    </source>
</reference>
<feature type="region of interest" description="Disordered" evidence="1">
    <location>
        <begin position="1"/>
        <end position="25"/>
    </location>
</feature>
<name>A0ABP9I885_9ACTN</name>
<sequence>MRTIHAPRAKISDGSTTGDARQRSPRIRRAPEIQLAVFRRPEDGAAFLCIWYAAFMSACLCSERCIALAFQIPDR</sequence>
<organism evidence="2 3">
    <name type="scientific">Yinghuangia aomiensis</name>
    <dbReference type="NCBI Taxonomy" id="676205"/>
    <lineage>
        <taxon>Bacteria</taxon>
        <taxon>Bacillati</taxon>
        <taxon>Actinomycetota</taxon>
        <taxon>Actinomycetes</taxon>
        <taxon>Kitasatosporales</taxon>
        <taxon>Streptomycetaceae</taxon>
        <taxon>Yinghuangia</taxon>
    </lineage>
</organism>
<dbReference type="Proteomes" id="UP001500466">
    <property type="component" value="Unassembled WGS sequence"/>
</dbReference>
<protein>
    <submittedName>
        <fullName evidence="2">Uncharacterized protein</fullName>
    </submittedName>
</protein>
<accession>A0ABP9I885</accession>
<evidence type="ECO:0000313" key="2">
    <source>
        <dbReference type="EMBL" id="GAA4991129.1"/>
    </source>
</evidence>
<evidence type="ECO:0000256" key="1">
    <source>
        <dbReference type="SAM" id="MobiDB-lite"/>
    </source>
</evidence>